<accession>A0A3M7SSC9</accession>
<organism evidence="1 2">
    <name type="scientific">Brachionus plicatilis</name>
    <name type="common">Marine rotifer</name>
    <name type="synonym">Brachionus muelleri</name>
    <dbReference type="NCBI Taxonomy" id="10195"/>
    <lineage>
        <taxon>Eukaryota</taxon>
        <taxon>Metazoa</taxon>
        <taxon>Spiralia</taxon>
        <taxon>Gnathifera</taxon>
        <taxon>Rotifera</taxon>
        <taxon>Eurotatoria</taxon>
        <taxon>Monogononta</taxon>
        <taxon>Pseudotrocha</taxon>
        <taxon>Ploima</taxon>
        <taxon>Brachionidae</taxon>
        <taxon>Brachionus</taxon>
    </lineage>
</organism>
<dbReference type="AlphaFoldDB" id="A0A3M7SSC9"/>
<proteinExistence type="predicted"/>
<name>A0A3M7SSC9_BRAPC</name>
<reference evidence="1 2" key="1">
    <citation type="journal article" date="2018" name="Sci. Rep.">
        <title>Genomic signatures of local adaptation to the degree of environmental predictability in rotifers.</title>
        <authorList>
            <person name="Franch-Gras L."/>
            <person name="Hahn C."/>
            <person name="Garcia-Roger E.M."/>
            <person name="Carmona M.J."/>
            <person name="Serra M."/>
            <person name="Gomez A."/>
        </authorList>
    </citation>
    <scope>NUCLEOTIDE SEQUENCE [LARGE SCALE GENOMIC DNA]</scope>
    <source>
        <strain evidence="1">HYR1</strain>
    </source>
</reference>
<comment type="caution">
    <text evidence="1">The sequence shown here is derived from an EMBL/GenBank/DDBJ whole genome shotgun (WGS) entry which is preliminary data.</text>
</comment>
<dbReference type="Proteomes" id="UP000276133">
    <property type="component" value="Unassembled WGS sequence"/>
</dbReference>
<evidence type="ECO:0000313" key="2">
    <source>
        <dbReference type="Proteomes" id="UP000276133"/>
    </source>
</evidence>
<keyword evidence="2" id="KW-1185">Reference proteome</keyword>
<evidence type="ECO:0000313" key="1">
    <source>
        <dbReference type="EMBL" id="RNA38468.1"/>
    </source>
</evidence>
<protein>
    <submittedName>
        <fullName evidence="1">Uncharacterized protein</fullName>
    </submittedName>
</protein>
<sequence>MNEYSQQKRKNLLNNLIVKIFLSFLFKPSSSLNLLKASSPNSKNFISSVNTSTVNKILQLKNKLIVNCGSAEYVKSKNFDLNILSIKN</sequence>
<gene>
    <name evidence="1" type="ORF">BpHYR1_047576</name>
</gene>
<dbReference type="EMBL" id="REGN01000870">
    <property type="protein sequence ID" value="RNA38468.1"/>
    <property type="molecule type" value="Genomic_DNA"/>
</dbReference>